<comment type="caution">
    <text evidence="2">The sequence shown here is derived from an EMBL/GenBank/DDBJ whole genome shotgun (WGS) entry which is preliminary data.</text>
</comment>
<keyword evidence="1" id="KW-0472">Membrane</keyword>
<feature type="transmembrane region" description="Helical" evidence="1">
    <location>
        <begin position="245"/>
        <end position="266"/>
    </location>
</feature>
<evidence type="ECO:0000313" key="3">
    <source>
        <dbReference type="Proteomes" id="UP000824201"/>
    </source>
</evidence>
<keyword evidence="1" id="KW-1133">Transmembrane helix</keyword>
<reference evidence="2" key="1">
    <citation type="submission" date="2020-10" db="EMBL/GenBank/DDBJ databases">
        <authorList>
            <person name="Gilroy R."/>
        </authorList>
    </citation>
    <scope>NUCLEOTIDE SEQUENCE</scope>
    <source>
        <strain evidence="2">ChiW13-3771</strain>
    </source>
</reference>
<evidence type="ECO:0008006" key="4">
    <source>
        <dbReference type="Google" id="ProtNLM"/>
    </source>
</evidence>
<accession>A0A9D1EG03</accession>
<dbReference type="Proteomes" id="UP000824201">
    <property type="component" value="Unassembled WGS sequence"/>
</dbReference>
<proteinExistence type="predicted"/>
<protein>
    <recommendedName>
        <fullName evidence="4">ABC-2 family transporter protein</fullName>
    </recommendedName>
</protein>
<dbReference type="EMBL" id="DVHN01000170">
    <property type="protein sequence ID" value="HIR89706.1"/>
    <property type="molecule type" value="Genomic_DNA"/>
</dbReference>
<organism evidence="2 3">
    <name type="scientific">Candidatus Fimimorpha faecalis</name>
    <dbReference type="NCBI Taxonomy" id="2840824"/>
    <lineage>
        <taxon>Bacteria</taxon>
        <taxon>Bacillati</taxon>
        <taxon>Bacillota</taxon>
        <taxon>Clostridia</taxon>
        <taxon>Eubacteriales</taxon>
        <taxon>Candidatus Fimimorpha</taxon>
    </lineage>
</organism>
<evidence type="ECO:0000313" key="2">
    <source>
        <dbReference type="EMBL" id="HIR89706.1"/>
    </source>
</evidence>
<sequence>MLFQSIRSQMNIMLQKKTAILAFYIILGLVFCNYIVNVLHYRGYDVNEMYQPVKLLLLSEENITVPFGTYFMQIYPILVVLPAGFSLAADRQLNTTTFLSARVGVKNYFIGKVIAAFFTAFIIFSVPLLLEVLLNYLSFPKGAMGNLLNMNIYSDEYTNIVKHYPFYKIYVTHPYLYAIGWICLVGVTGGMLNVITIAISTFRIPYKVLLFLPVYFILQGMYWIGDLFHMKLSHFFFLRMFPIYQSGYLIFYGTIFILFLLANIIIGVRCWKDYII</sequence>
<evidence type="ECO:0000256" key="1">
    <source>
        <dbReference type="SAM" id="Phobius"/>
    </source>
</evidence>
<feature type="transmembrane region" description="Helical" evidence="1">
    <location>
        <begin position="63"/>
        <end position="88"/>
    </location>
</feature>
<reference evidence="2" key="2">
    <citation type="journal article" date="2021" name="PeerJ">
        <title>Extensive microbial diversity within the chicken gut microbiome revealed by metagenomics and culture.</title>
        <authorList>
            <person name="Gilroy R."/>
            <person name="Ravi A."/>
            <person name="Getino M."/>
            <person name="Pursley I."/>
            <person name="Horton D.L."/>
            <person name="Alikhan N.F."/>
            <person name="Baker D."/>
            <person name="Gharbi K."/>
            <person name="Hall N."/>
            <person name="Watson M."/>
            <person name="Adriaenssens E.M."/>
            <person name="Foster-Nyarko E."/>
            <person name="Jarju S."/>
            <person name="Secka A."/>
            <person name="Antonio M."/>
            <person name="Oren A."/>
            <person name="Chaudhuri R.R."/>
            <person name="La Ragione R."/>
            <person name="Hildebrand F."/>
            <person name="Pallen M.J."/>
        </authorList>
    </citation>
    <scope>NUCLEOTIDE SEQUENCE</scope>
    <source>
        <strain evidence="2">ChiW13-3771</strain>
    </source>
</reference>
<feature type="transmembrane region" description="Helical" evidence="1">
    <location>
        <begin position="175"/>
        <end position="199"/>
    </location>
</feature>
<feature type="transmembrane region" description="Helical" evidence="1">
    <location>
        <begin position="206"/>
        <end position="225"/>
    </location>
</feature>
<keyword evidence="1" id="KW-0812">Transmembrane</keyword>
<feature type="transmembrane region" description="Helical" evidence="1">
    <location>
        <begin position="109"/>
        <end position="130"/>
    </location>
</feature>
<name>A0A9D1EG03_9FIRM</name>
<gene>
    <name evidence="2" type="ORF">IAC96_12245</name>
</gene>
<feature type="transmembrane region" description="Helical" evidence="1">
    <location>
        <begin position="21"/>
        <end position="43"/>
    </location>
</feature>
<dbReference type="AlphaFoldDB" id="A0A9D1EG03"/>